<dbReference type="RefSeq" id="XP_003674492.1">
    <property type="nucleotide sequence ID" value="XM_003674444.1"/>
</dbReference>
<dbReference type="InterPro" id="IPR019473">
    <property type="entry name" value="TFIID_su8_C"/>
</dbReference>
<dbReference type="Proteomes" id="UP000001640">
    <property type="component" value="Chromosome 2"/>
</dbReference>
<keyword evidence="4" id="KW-0805">Transcription regulation</keyword>
<dbReference type="GeneID" id="96901679"/>
<feature type="domain" description="Transcription factor TFIID subunit 8 C-terminal" evidence="9">
    <location>
        <begin position="183"/>
        <end position="230"/>
    </location>
</feature>
<evidence type="ECO:0000256" key="5">
    <source>
        <dbReference type="ARBA" id="ARBA00023163"/>
    </source>
</evidence>
<name>G0VAZ2_NAUCA</name>
<dbReference type="InParanoid" id="G0VAZ2"/>
<dbReference type="eggNOG" id="KOG4336">
    <property type="taxonomic scope" value="Eukaryota"/>
</dbReference>
<keyword evidence="7" id="KW-0175">Coiled coil</keyword>
<protein>
    <recommendedName>
        <fullName evidence="3">Transcription initiation factor TFIID subunit 8</fullName>
    </recommendedName>
</protein>
<evidence type="ECO:0000256" key="8">
    <source>
        <dbReference type="SAM" id="MobiDB-lite"/>
    </source>
</evidence>
<dbReference type="EMBL" id="HE576753">
    <property type="protein sequence ID" value="CCC68115.1"/>
    <property type="molecule type" value="Genomic_DNA"/>
</dbReference>
<evidence type="ECO:0000313" key="10">
    <source>
        <dbReference type="EMBL" id="CCC68115.1"/>
    </source>
</evidence>
<dbReference type="PANTHER" id="PTHR46469">
    <property type="entry name" value="TRANSCRIPTION INITIATION FACTOR TFIID SUBUNIT 8"/>
    <property type="match status" value="1"/>
</dbReference>
<proteinExistence type="inferred from homology"/>
<evidence type="ECO:0000256" key="2">
    <source>
        <dbReference type="ARBA" id="ARBA00008767"/>
    </source>
</evidence>
<dbReference type="GO" id="GO:0005669">
    <property type="term" value="C:transcription factor TFIID complex"/>
    <property type="evidence" value="ECO:0007669"/>
    <property type="project" value="InterPro"/>
</dbReference>
<dbReference type="FunCoup" id="G0VAZ2">
    <property type="interactions" value="291"/>
</dbReference>
<feature type="compositionally biased region" description="Polar residues" evidence="8">
    <location>
        <begin position="32"/>
        <end position="44"/>
    </location>
</feature>
<dbReference type="InterPro" id="IPR037818">
    <property type="entry name" value="TAF8"/>
</dbReference>
<dbReference type="GO" id="GO:0006367">
    <property type="term" value="P:transcription initiation at RNA polymerase II promoter"/>
    <property type="evidence" value="ECO:0007669"/>
    <property type="project" value="TreeGrafter"/>
</dbReference>
<dbReference type="AlphaFoldDB" id="G0VAZ2"/>
<dbReference type="KEGG" id="ncs:NCAS_0B00310"/>
<dbReference type="Pfam" id="PF10406">
    <property type="entry name" value="TAF8_C"/>
    <property type="match status" value="1"/>
</dbReference>
<keyword evidence="11" id="KW-1185">Reference proteome</keyword>
<feature type="coiled-coil region" evidence="7">
    <location>
        <begin position="367"/>
        <end position="406"/>
    </location>
</feature>
<evidence type="ECO:0000256" key="4">
    <source>
        <dbReference type="ARBA" id="ARBA00023015"/>
    </source>
</evidence>
<gene>
    <name evidence="10" type="primary">NCAS0B00310</name>
    <name evidence="10" type="ordered locus">NCAS_0B00310</name>
</gene>
<keyword evidence="5" id="KW-0804">Transcription</keyword>
<dbReference type="PANTHER" id="PTHR46469:SF1">
    <property type="entry name" value="TRANSCRIPTION INITIATION FACTOR TFIID SUBUNIT 8"/>
    <property type="match status" value="1"/>
</dbReference>
<evidence type="ECO:0000256" key="3">
    <source>
        <dbReference type="ARBA" id="ARBA00017307"/>
    </source>
</evidence>
<evidence type="ECO:0000256" key="6">
    <source>
        <dbReference type="ARBA" id="ARBA00023242"/>
    </source>
</evidence>
<sequence>MAETVTSSSSPTLKKEQDLILNDTQEEPLMNELTNPTEIPSNSSDEQVRKLLNKSIALQLKPLNLELSQLAFNELSLLVNDQLDFLISELHRMSVIQRRNAAAKTDIELLLRGLNLNMSELHYQLQVSNFMKSKNGKDYDTLIKDSSTIFDSSDTMANPGHDSMVNNPSNILIKPNNPFEISIPNWLPAFPPDHTYKFTPQFNKPITDQVLIKQKLIEEGKKSEKSLLNLLNDITEQSSIENEETSNFDSELAREENIAIYGYDAMSRKKRKPPHLISIHDTEQNFFNHPQGSKHFNVGNYAHFRVELTRKRVEEFELEQLKWEKNPFLRLSRMINDKKVSRSDLKLEIKNSLQRSYKSIFRNYPKLKQERDRRLELARQKREEKIEKLKIQNEQLKKDRDAQLLAALSMETSGENTKTESNLTGVNDQKLNEFSTIATNIEDVEDDGIGLFGDLESSDEDNDDKVNNTNTSIDNNNILPVDGTPDNETASVASNIIAVAPNQPEEIISSVSDSINENVTLKNPNEPKHTESDDSGTFDDQNFLFQDVATSEIDKLNNGNDTIV</sequence>
<dbReference type="CDD" id="cd08049">
    <property type="entry name" value="TAF8"/>
    <property type="match status" value="1"/>
</dbReference>
<feature type="region of interest" description="Disordered" evidence="8">
    <location>
        <begin position="518"/>
        <end position="540"/>
    </location>
</feature>
<evidence type="ECO:0000256" key="7">
    <source>
        <dbReference type="SAM" id="Coils"/>
    </source>
</evidence>
<dbReference type="HOGENOM" id="CLU_413369_0_0_1"/>
<comment type="similarity">
    <text evidence="2">Belongs to the TAF8 family.</text>
</comment>
<feature type="compositionally biased region" description="Polar residues" evidence="8">
    <location>
        <begin position="1"/>
        <end position="12"/>
    </location>
</feature>
<evidence type="ECO:0000313" key="11">
    <source>
        <dbReference type="Proteomes" id="UP000001640"/>
    </source>
</evidence>
<organism evidence="10 11">
    <name type="scientific">Naumovozyma castellii</name>
    <name type="common">Yeast</name>
    <name type="synonym">Saccharomyces castellii</name>
    <dbReference type="NCBI Taxonomy" id="27288"/>
    <lineage>
        <taxon>Eukaryota</taxon>
        <taxon>Fungi</taxon>
        <taxon>Dikarya</taxon>
        <taxon>Ascomycota</taxon>
        <taxon>Saccharomycotina</taxon>
        <taxon>Saccharomycetes</taxon>
        <taxon>Saccharomycetales</taxon>
        <taxon>Saccharomycetaceae</taxon>
        <taxon>Naumovozyma</taxon>
    </lineage>
</organism>
<keyword evidence="6" id="KW-0539">Nucleus</keyword>
<dbReference type="STRING" id="1064592.G0VAZ2"/>
<dbReference type="OrthoDB" id="2193813at2759"/>
<evidence type="ECO:0000259" key="9">
    <source>
        <dbReference type="Pfam" id="PF10406"/>
    </source>
</evidence>
<evidence type="ECO:0000256" key="1">
    <source>
        <dbReference type="ARBA" id="ARBA00004123"/>
    </source>
</evidence>
<reference key="2">
    <citation type="submission" date="2011-08" db="EMBL/GenBank/DDBJ databases">
        <title>Genome sequence of Naumovozyma castellii.</title>
        <authorList>
            <person name="Gordon J.L."/>
            <person name="Armisen D."/>
            <person name="Proux-Wera E."/>
            <person name="OhEigeartaigh S.S."/>
            <person name="Byrne K.P."/>
            <person name="Wolfe K.H."/>
        </authorList>
    </citation>
    <scope>NUCLEOTIDE SEQUENCE</scope>
    <source>
        <strain>Type strain:CBS 4309</strain>
    </source>
</reference>
<feature type="region of interest" description="Disordered" evidence="8">
    <location>
        <begin position="1"/>
        <end position="44"/>
    </location>
</feature>
<comment type="subcellular location">
    <subcellularLocation>
        <location evidence="1">Nucleus</location>
    </subcellularLocation>
</comment>
<dbReference type="OMA" id="YKFTPQF"/>
<accession>G0VAZ2</accession>
<reference evidence="10 11" key="1">
    <citation type="journal article" date="2011" name="Proc. Natl. Acad. Sci. U.S.A.">
        <title>Evolutionary erosion of yeast sex chromosomes by mating-type switching accidents.</title>
        <authorList>
            <person name="Gordon J.L."/>
            <person name="Armisen D."/>
            <person name="Proux-Wera E."/>
            <person name="Oheigeartaigh S.S."/>
            <person name="Byrne K.P."/>
            <person name="Wolfe K.H."/>
        </authorList>
    </citation>
    <scope>NUCLEOTIDE SEQUENCE [LARGE SCALE GENOMIC DNA]</scope>
    <source>
        <strain evidence="11">ATCC 76901 / BCRC 22586 / CBS 4309 / NBRC 1992 / NRRL Y-12630</strain>
    </source>
</reference>